<protein>
    <submittedName>
        <fullName evidence="2">Uncharacterized protein</fullName>
    </submittedName>
</protein>
<name>A0A397S1R4_9GLOM</name>
<gene>
    <name evidence="2" type="ORF">C1645_842790</name>
</gene>
<evidence type="ECO:0000313" key="3">
    <source>
        <dbReference type="Proteomes" id="UP000265703"/>
    </source>
</evidence>
<dbReference type="Proteomes" id="UP000265703">
    <property type="component" value="Unassembled WGS sequence"/>
</dbReference>
<sequence>SRARLCSDGQVVFVTGGGETVTALVWCESGAGIADGRPEGGHGAGDRGSQQMLQLSEDLLDGVEVGTVGRKVVEDYGVAGAQHRDEAVFDVAAEARTVGGAIDEAERAQAGGAQRRGDGRGLVVPLRHEQSAALATQGASVAAGHVGGGCGLVEEHEGVGPRTEPLFTGDAVASEEPRQSARAGLHAPRGQDVAQLAQEDLGSGLVGGQDQIGLRIEGREAIIAVGRVGRDVAFLGEPRRPSACTRHAHTEPGCRSMEGSALGHGRHHALAQIDRQR</sequence>
<evidence type="ECO:0000313" key="2">
    <source>
        <dbReference type="EMBL" id="RIA78639.1"/>
    </source>
</evidence>
<proteinExistence type="predicted"/>
<feature type="region of interest" description="Disordered" evidence="1">
    <location>
        <begin position="243"/>
        <end position="277"/>
    </location>
</feature>
<dbReference type="EMBL" id="QKYT01002522">
    <property type="protein sequence ID" value="RIA78639.1"/>
    <property type="molecule type" value="Genomic_DNA"/>
</dbReference>
<reference evidence="2 3" key="1">
    <citation type="submission" date="2018-06" db="EMBL/GenBank/DDBJ databases">
        <title>Comparative genomics reveals the genomic features of Rhizophagus irregularis, R. cerebriforme, R. diaphanum and Gigaspora rosea, and their symbiotic lifestyle signature.</title>
        <authorList>
            <person name="Morin E."/>
            <person name="San Clemente H."/>
            <person name="Chen E.C.H."/>
            <person name="De La Providencia I."/>
            <person name="Hainaut M."/>
            <person name="Kuo A."/>
            <person name="Kohler A."/>
            <person name="Murat C."/>
            <person name="Tang N."/>
            <person name="Roy S."/>
            <person name="Loubradou J."/>
            <person name="Henrissat B."/>
            <person name="Grigoriev I.V."/>
            <person name="Corradi N."/>
            <person name="Roux C."/>
            <person name="Martin F.M."/>
        </authorList>
    </citation>
    <scope>NUCLEOTIDE SEQUENCE [LARGE SCALE GENOMIC DNA]</scope>
    <source>
        <strain evidence="2 3">DAOM 227022</strain>
    </source>
</reference>
<accession>A0A397S1R4</accession>
<comment type="caution">
    <text evidence="2">The sequence shown here is derived from an EMBL/GenBank/DDBJ whole genome shotgun (WGS) entry which is preliminary data.</text>
</comment>
<keyword evidence="3" id="KW-1185">Reference proteome</keyword>
<dbReference type="AlphaFoldDB" id="A0A397S1R4"/>
<feature type="non-terminal residue" evidence="2">
    <location>
        <position position="1"/>
    </location>
</feature>
<evidence type="ECO:0000256" key="1">
    <source>
        <dbReference type="SAM" id="MobiDB-lite"/>
    </source>
</evidence>
<organism evidence="2 3">
    <name type="scientific">Glomus cerebriforme</name>
    <dbReference type="NCBI Taxonomy" id="658196"/>
    <lineage>
        <taxon>Eukaryota</taxon>
        <taxon>Fungi</taxon>
        <taxon>Fungi incertae sedis</taxon>
        <taxon>Mucoromycota</taxon>
        <taxon>Glomeromycotina</taxon>
        <taxon>Glomeromycetes</taxon>
        <taxon>Glomerales</taxon>
        <taxon>Glomeraceae</taxon>
        <taxon>Glomus</taxon>
    </lineage>
</organism>